<reference evidence="2" key="1">
    <citation type="journal article" date="2019" name="PLoS Negl. Trop. Dis.">
        <title>Revisiting the worldwide diversity of Leptospira species in the environment.</title>
        <authorList>
            <person name="Vincent A.T."/>
            <person name="Schiettekatte O."/>
            <person name="Bourhy P."/>
            <person name="Veyrier F.J."/>
            <person name="Picardeau M."/>
        </authorList>
    </citation>
    <scope>NUCLEOTIDE SEQUENCE [LARGE SCALE GENOMIC DNA]</scope>
    <source>
        <strain evidence="2">201800301</strain>
    </source>
</reference>
<dbReference type="RefSeq" id="WP_135773484.1">
    <property type="nucleotide sequence ID" value="NZ_RQEY01000012.1"/>
</dbReference>
<dbReference type="AlphaFoldDB" id="A0A4R9H6L0"/>
<feature type="region of interest" description="Disordered" evidence="1">
    <location>
        <begin position="218"/>
        <end position="240"/>
    </location>
</feature>
<organism evidence="2 3">
    <name type="scientific">Leptospira andrefontaineae</name>
    <dbReference type="NCBI Taxonomy" id="2484976"/>
    <lineage>
        <taxon>Bacteria</taxon>
        <taxon>Pseudomonadati</taxon>
        <taxon>Spirochaetota</taxon>
        <taxon>Spirochaetia</taxon>
        <taxon>Leptospirales</taxon>
        <taxon>Leptospiraceae</taxon>
        <taxon>Leptospira</taxon>
    </lineage>
</organism>
<name>A0A4R9H6L0_9LEPT</name>
<gene>
    <name evidence="2" type="ORF">EHO65_07325</name>
</gene>
<evidence type="ECO:0000313" key="2">
    <source>
        <dbReference type="EMBL" id="TGK41233.1"/>
    </source>
</evidence>
<feature type="compositionally biased region" description="Pro residues" evidence="1">
    <location>
        <begin position="226"/>
        <end position="240"/>
    </location>
</feature>
<sequence>MNMFSNDEEYLQTHPSSIDDIQTPPTLAMVTDILPRFKANILTADGVEFRNVRYFGPYISENTAHGRAFGIKKNQIVLVEFIGGSFRAPIISKMYPFAALDRELNNLSGFWKKYSFIDPETDIIDFHESGYFIRQTTNKIQVFDQEQNLISEVDFSEKKISWKIDRIEIESNISIKGDLTIKGNTNQTGDIHVTGELSATDEISSDMDVKAGQISLMTHPHQYNPGPLPPAPTGPPEASL</sequence>
<dbReference type="EMBL" id="RQEY01000012">
    <property type="protein sequence ID" value="TGK41233.1"/>
    <property type="molecule type" value="Genomic_DNA"/>
</dbReference>
<comment type="caution">
    <text evidence="2">The sequence shown here is derived from an EMBL/GenBank/DDBJ whole genome shotgun (WGS) entry which is preliminary data.</text>
</comment>
<dbReference type="Proteomes" id="UP000298097">
    <property type="component" value="Unassembled WGS sequence"/>
</dbReference>
<protein>
    <submittedName>
        <fullName evidence="2">Baseplate assembly protein</fullName>
    </submittedName>
</protein>
<dbReference type="OrthoDB" id="345372at2"/>
<proteinExistence type="predicted"/>
<accession>A0A4R9H6L0</accession>
<keyword evidence="3" id="KW-1185">Reference proteome</keyword>
<evidence type="ECO:0000313" key="3">
    <source>
        <dbReference type="Proteomes" id="UP000298097"/>
    </source>
</evidence>
<evidence type="ECO:0000256" key="1">
    <source>
        <dbReference type="SAM" id="MobiDB-lite"/>
    </source>
</evidence>